<comment type="caution">
    <text evidence="2">The sequence shown here is derived from an EMBL/GenBank/DDBJ whole genome shotgun (WGS) entry which is preliminary data.</text>
</comment>
<organism evidence="2 3">
    <name type="scientific">Rubroshorea leprosula</name>
    <dbReference type="NCBI Taxonomy" id="152421"/>
    <lineage>
        <taxon>Eukaryota</taxon>
        <taxon>Viridiplantae</taxon>
        <taxon>Streptophyta</taxon>
        <taxon>Embryophyta</taxon>
        <taxon>Tracheophyta</taxon>
        <taxon>Spermatophyta</taxon>
        <taxon>Magnoliopsida</taxon>
        <taxon>eudicotyledons</taxon>
        <taxon>Gunneridae</taxon>
        <taxon>Pentapetalae</taxon>
        <taxon>rosids</taxon>
        <taxon>malvids</taxon>
        <taxon>Malvales</taxon>
        <taxon>Dipterocarpaceae</taxon>
        <taxon>Rubroshorea</taxon>
    </lineage>
</organism>
<dbReference type="InterPro" id="IPR053217">
    <property type="entry name" value="ACC_Biotin_Carrier"/>
</dbReference>
<dbReference type="Gene3D" id="2.40.50.100">
    <property type="match status" value="1"/>
</dbReference>
<gene>
    <name evidence="2" type="ORF">SLEP1_g44028</name>
</gene>
<dbReference type="AlphaFoldDB" id="A0AAV5LGP4"/>
<dbReference type="Proteomes" id="UP001054252">
    <property type="component" value="Unassembled WGS sequence"/>
</dbReference>
<sequence length="239" mass="25820">MASCSLGVSNIKTLKLNFQKPRVDNLQKPNYSRTLISQRPPRYAGLIISQQLEKLTPFSCSSSLEVQIATDLVDDSEETISPGLTSPLIPNLSEVKFLVKEVCKTTSVAEFELKLGGFQLYLMRDLAGKTESPPVSTSPSTTGENTTVETTVSNGSVSAPSLAITKAPSSSGVVQVSLLDKAADEGLVILKSPKVGTFRRCLTRKGTRFPPACQEKKIVKEGQVLCFIEQFAAQIPVRV</sequence>
<evidence type="ECO:0000313" key="2">
    <source>
        <dbReference type="EMBL" id="GKV35817.1"/>
    </source>
</evidence>
<evidence type="ECO:0000313" key="3">
    <source>
        <dbReference type="Proteomes" id="UP001054252"/>
    </source>
</evidence>
<protein>
    <submittedName>
        <fullName evidence="2">Uncharacterized protein</fullName>
    </submittedName>
</protein>
<reference evidence="2 3" key="1">
    <citation type="journal article" date="2021" name="Commun. Biol.">
        <title>The genome of Shorea leprosula (Dipterocarpaceae) highlights the ecological relevance of drought in aseasonal tropical rainforests.</title>
        <authorList>
            <person name="Ng K.K.S."/>
            <person name="Kobayashi M.J."/>
            <person name="Fawcett J.A."/>
            <person name="Hatakeyama M."/>
            <person name="Paape T."/>
            <person name="Ng C.H."/>
            <person name="Ang C.C."/>
            <person name="Tnah L.H."/>
            <person name="Lee C.T."/>
            <person name="Nishiyama T."/>
            <person name="Sese J."/>
            <person name="O'Brien M.J."/>
            <person name="Copetti D."/>
            <person name="Mohd Noor M.I."/>
            <person name="Ong R.C."/>
            <person name="Putra M."/>
            <person name="Sireger I.Z."/>
            <person name="Indrioko S."/>
            <person name="Kosugi Y."/>
            <person name="Izuno A."/>
            <person name="Isagi Y."/>
            <person name="Lee S.L."/>
            <person name="Shimizu K.K."/>
        </authorList>
    </citation>
    <scope>NUCLEOTIDE SEQUENCE [LARGE SCALE GENOMIC DNA]</scope>
    <source>
        <strain evidence="2">214</strain>
    </source>
</reference>
<feature type="compositionally biased region" description="Low complexity" evidence="1">
    <location>
        <begin position="130"/>
        <end position="153"/>
    </location>
</feature>
<keyword evidence="3" id="KW-1185">Reference proteome</keyword>
<dbReference type="PANTHER" id="PTHR47597">
    <property type="entry name" value="IS A MEMBER OF THE PF|00364 BIOTIN-REQUIRING ENZYMES FAMILY-RELATED"/>
    <property type="match status" value="1"/>
</dbReference>
<accession>A0AAV5LGP4</accession>
<feature type="region of interest" description="Disordered" evidence="1">
    <location>
        <begin position="129"/>
        <end position="153"/>
    </location>
</feature>
<dbReference type="EMBL" id="BPVZ01000113">
    <property type="protein sequence ID" value="GKV35817.1"/>
    <property type="molecule type" value="Genomic_DNA"/>
</dbReference>
<proteinExistence type="predicted"/>
<dbReference type="PANTHER" id="PTHR47597:SF1">
    <property type="entry name" value="IS A MEMBER OF THE PF|00364 BIOTIN-REQUIRING ENZYMES FAMILY-RELATED"/>
    <property type="match status" value="1"/>
</dbReference>
<evidence type="ECO:0000256" key="1">
    <source>
        <dbReference type="SAM" id="MobiDB-lite"/>
    </source>
</evidence>
<name>A0AAV5LGP4_9ROSI</name>